<dbReference type="EMBL" id="CP033433">
    <property type="protein sequence ID" value="AYQ74692.1"/>
    <property type="molecule type" value="Genomic_DNA"/>
</dbReference>
<dbReference type="GO" id="GO:0016020">
    <property type="term" value="C:membrane"/>
    <property type="evidence" value="ECO:0007669"/>
    <property type="project" value="TreeGrafter"/>
</dbReference>
<keyword evidence="1 3" id="KW-0378">Hydrolase</keyword>
<organism evidence="3 4">
    <name type="scientific">Cohnella candidum</name>
    <dbReference type="NCBI Taxonomy" id="2674991"/>
    <lineage>
        <taxon>Bacteria</taxon>
        <taxon>Bacillati</taxon>
        <taxon>Bacillota</taxon>
        <taxon>Bacilli</taxon>
        <taxon>Bacillales</taxon>
        <taxon>Paenibacillaceae</taxon>
        <taxon>Cohnella</taxon>
    </lineage>
</organism>
<reference evidence="3 4" key="1">
    <citation type="submission" date="2018-10" db="EMBL/GenBank/DDBJ databases">
        <title>Genome Sequence of Cohnella sp.</title>
        <authorList>
            <person name="Srinivasan S."/>
            <person name="Kim M.K."/>
        </authorList>
    </citation>
    <scope>NUCLEOTIDE SEQUENCE [LARGE SCALE GENOMIC DNA]</scope>
    <source>
        <strain evidence="3 4">18JY8-7</strain>
    </source>
</reference>
<evidence type="ECO:0000313" key="3">
    <source>
        <dbReference type="EMBL" id="AYQ74692.1"/>
    </source>
</evidence>
<feature type="domain" description="AB hydrolase-1" evidence="2">
    <location>
        <begin position="80"/>
        <end position="173"/>
    </location>
</feature>
<gene>
    <name evidence="3" type="ORF">EAV92_20285</name>
</gene>
<dbReference type="AlphaFoldDB" id="A0A3G3K2M8"/>
<evidence type="ECO:0000256" key="1">
    <source>
        <dbReference type="ARBA" id="ARBA00022801"/>
    </source>
</evidence>
<dbReference type="InterPro" id="IPR029058">
    <property type="entry name" value="AB_hydrolase_fold"/>
</dbReference>
<dbReference type="Gene3D" id="3.40.50.1820">
    <property type="entry name" value="alpha/beta hydrolase"/>
    <property type="match status" value="1"/>
</dbReference>
<dbReference type="InterPro" id="IPR000073">
    <property type="entry name" value="AB_hydrolase_1"/>
</dbReference>
<dbReference type="PANTHER" id="PTHR43798:SF31">
    <property type="entry name" value="AB HYDROLASE SUPERFAMILY PROTEIN YCLE"/>
    <property type="match status" value="1"/>
</dbReference>
<evidence type="ECO:0000259" key="2">
    <source>
        <dbReference type="Pfam" id="PF00561"/>
    </source>
</evidence>
<dbReference type="GO" id="GO:0016787">
    <property type="term" value="F:hydrolase activity"/>
    <property type="evidence" value="ECO:0007669"/>
    <property type="project" value="UniProtKB-KW"/>
</dbReference>
<dbReference type="SUPFAM" id="SSF53474">
    <property type="entry name" value="alpha/beta-Hydrolases"/>
    <property type="match status" value="1"/>
</dbReference>
<dbReference type="Pfam" id="PF00561">
    <property type="entry name" value="Abhydrolase_1"/>
    <property type="match status" value="1"/>
</dbReference>
<sequence length="313" mass="35176">MWKRKMLKVFMYLVLSVAVLLLAGWIYQRLASDRDLKSYQPVGQLYEVSGGRMHLYAGGQGPVTVVFSAGWGTANPYADFYPLYDKLESKAKFAVYDRFGYGYSDITERKRDIDGIAEEIHQALERSGQRPPYVFAAHSLGSLEAIRFAQKYPEEVKGIVFIEGGSPEYYASNTPMTVIPYVYRFARKTGIARVLYQIGGLEDTALPPNMRELDRVSTLLLAGNRNMTDEIRLSRENAETILRGKKPLDIPITVLTADAFGKLSSDKDWESSQAALSSWSTDGKQIIVPNSSHYLHHYAPDVVAEEILKLAEK</sequence>
<dbReference type="InterPro" id="IPR050266">
    <property type="entry name" value="AB_hydrolase_sf"/>
</dbReference>
<accession>A0A3G3K2M8</accession>
<keyword evidence="4" id="KW-1185">Reference proteome</keyword>
<proteinExistence type="predicted"/>
<dbReference type="KEGG" id="coh:EAV92_20285"/>
<protein>
    <submittedName>
        <fullName evidence="3">Alpha/beta hydrolase</fullName>
    </submittedName>
</protein>
<evidence type="ECO:0000313" key="4">
    <source>
        <dbReference type="Proteomes" id="UP000269097"/>
    </source>
</evidence>
<name>A0A3G3K2M8_9BACL</name>
<dbReference type="PANTHER" id="PTHR43798">
    <property type="entry name" value="MONOACYLGLYCEROL LIPASE"/>
    <property type="match status" value="1"/>
</dbReference>
<dbReference type="RefSeq" id="WP_123042772.1">
    <property type="nucleotide sequence ID" value="NZ_CP033433.1"/>
</dbReference>
<dbReference type="Proteomes" id="UP000269097">
    <property type="component" value="Chromosome"/>
</dbReference>